<evidence type="ECO:0000313" key="1">
    <source>
        <dbReference type="EMBL" id="GAG69075.1"/>
    </source>
</evidence>
<dbReference type="InterPro" id="IPR001451">
    <property type="entry name" value="Hexapep"/>
</dbReference>
<dbReference type="SUPFAM" id="SSF51161">
    <property type="entry name" value="Trimeric LpxA-like enzymes"/>
    <property type="match status" value="1"/>
</dbReference>
<name>X0ZHK4_9ZZZZ</name>
<proteinExistence type="predicted"/>
<accession>X0ZHK4</accession>
<dbReference type="EMBL" id="BART01002857">
    <property type="protein sequence ID" value="GAG69075.1"/>
    <property type="molecule type" value="Genomic_DNA"/>
</dbReference>
<dbReference type="PANTHER" id="PTHR43300:SF10">
    <property type="entry name" value="2,3,4,5-TETRAHYDROPYRIDINE-2,6-DICARBOXYLATE N-ACETYLTRANSFERASE"/>
    <property type="match status" value="1"/>
</dbReference>
<dbReference type="CDD" id="cd03358">
    <property type="entry name" value="LbH_WxcM_N_like"/>
    <property type="match status" value="1"/>
</dbReference>
<dbReference type="PANTHER" id="PTHR43300">
    <property type="entry name" value="ACETYLTRANSFERASE"/>
    <property type="match status" value="1"/>
</dbReference>
<comment type="caution">
    <text evidence="1">The sequence shown here is derived from an EMBL/GenBank/DDBJ whole genome shotgun (WGS) entry which is preliminary data.</text>
</comment>
<organism evidence="1">
    <name type="scientific">marine sediment metagenome</name>
    <dbReference type="NCBI Taxonomy" id="412755"/>
    <lineage>
        <taxon>unclassified sequences</taxon>
        <taxon>metagenomes</taxon>
        <taxon>ecological metagenomes</taxon>
    </lineage>
</organism>
<dbReference type="Pfam" id="PF00132">
    <property type="entry name" value="Hexapep"/>
    <property type="match status" value="3"/>
</dbReference>
<dbReference type="InterPro" id="IPR011004">
    <property type="entry name" value="Trimer_LpxA-like_sf"/>
</dbReference>
<reference evidence="1" key="1">
    <citation type="journal article" date="2014" name="Front. Microbiol.">
        <title>High frequency of phylogenetically diverse reductive dehalogenase-homologous genes in deep subseafloor sedimentary metagenomes.</title>
        <authorList>
            <person name="Kawai M."/>
            <person name="Futagami T."/>
            <person name="Toyoda A."/>
            <person name="Takaki Y."/>
            <person name="Nishi S."/>
            <person name="Hori S."/>
            <person name="Arai W."/>
            <person name="Tsubouchi T."/>
            <person name="Morono Y."/>
            <person name="Uchiyama I."/>
            <person name="Ito T."/>
            <person name="Fujiyama A."/>
            <person name="Inagaki F."/>
            <person name="Takami H."/>
        </authorList>
    </citation>
    <scope>NUCLEOTIDE SEQUENCE</scope>
    <source>
        <strain evidence="1">Expedition CK06-06</strain>
    </source>
</reference>
<dbReference type="Gene3D" id="2.160.10.10">
    <property type="entry name" value="Hexapeptide repeat proteins"/>
    <property type="match status" value="1"/>
</dbReference>
<dbReference type="AlphaFoldDB" id="X0ZHK4"/>
<sequence length="179" mass="19459">MLTIVNSKRKVTDYKNPLISIGKNCTIRAGSIIYSEVSIGNNCQTGHNVMIREKTSIGHNTIIGTNTVIDGNVVIGDDVSIQTGVYIPLYCKIGNKVFMGPYSKLTNDKYMMRKEFDLIGPIIEDEVSLGANSVILPGITLKKGTIVGASAVVTKNTREGDIVVGNPAKFLKKKPDDWI</sequence>
<evidence type="ECO:0008006" key="2">
    <source>
        <dbReference type="Google" id="ProtNLM"/>
    </source>
</evidence>
<gene>
    <name evidence="1" type="ORF">S01H4_08359</name>
</gene>
<protein>
    <recommendedName>
        <fullName evidence="2">N-acetyltransferase</fullName>
    </recommendedName>
</protein>
<dbReference type="InterPro" id="IPR050179">
    <property type="entry name" value="Trans_hexapeptide_repeat"/>
</dbReference>